<feature type="region of interest" description="Disordered" evidence="4">
    <location>
        <begin position="446"/>
        <end position="475"/>
    </location>
</feature>
<dbReference type="Gene3D" id="1.10.150.20">
    <property type="entry name" value="5' to 3' exonuclease, C-terminal subdomain"/>
    <property type="match status" value="1"/>
</dbReference>
<reference evidence="7" key="1">
    <citation type="journal article" date="2019" name="Int. J. Syst. Evol. Microbiol.">
        <title>The Global Catalogue of Microorganisms (GCM) 10K type strain sequencing project: providing services to taxonomists for standard genome sequencing and annotation.</title>
        <authorList>
            <consortium name="The Broad Institute Genomics Platform"/>
            <consortium name="The Broad Institute Genome Sequencing Center for Infectious Disease"/>
            <person name="Wu L."/>
            <person name="Ma J."/>
        </authorList>
    </citation>
    <scope>NUCLEOTIDE SEQUENCE [LARGE SCALE GENOMIC DNA]</scope>
    <source>
        <strain evidence="7">CGMCC 4.7319</strain>
    </source>
</reference>
<dbReference type="Gene3D" id="3.30.70.370">
    <property type="match status" value="1"/>
</dbReference>
<evidence type="ECO:0000313" key="7">
    <source>
        <dbReference type="Proteomes" id="UP000597656"/>
    </source>
</evidence>
<dbReference type="CDD" id="cd06444">
    <property type="entry name" value="DNA_pol_A"/>
    <property type="match status" value="1"/>
</dbReference>
<sequence length="572" mass="61451">MATHALQTFPVQPGLKLSDPLGTIWGVLVALVLDADGAGRWQKLHDDGTPAGPAMVASSLASAVASLERARPRWVWADTSEVYPVLLAAGVRVDRCWDLHLTEALLLGVEGRHREPKELAGALARVLGLPAPADAGPPKKDDALTLFGPEPVVLPGDTDPLAALSLVFRAQQRNPALGLLIAAESASALVAAEMTFHGLPWREDVHNRLLQEVLGPRPAPGQRPKLLQALADEIQEAFGGREMNPDAPASIVKAFARAGIEVPSARRWVLKKVDHPAVKPLLDYKERARLWVAHGWSWLDTWVEDGRFRPDYVVGGVVTGRWASRGGAALQIPRLMRQAVIADDGWCLVAADASQLEPRILAALSGDERLIEVCGDDDLYAALARDSFKGERPRAKIAMLSAMYGGTSGEAGPLLAVLRKRFPIAVGYVEDAARAGEQGRMVRTRLGRTSPTPSAAWQELTGGADESGESSSSSRQAARNWGRFTRNFVVQGSAADWTAALLGVLRTKLPADAHLVFFQHDEVLVHCPRADADAVVEAIAAAGREATRLLFGETSVRFPMNAVPVTCYADAK</sequence>
<evidence type="ECO:0000313" key="6">
    <source>
        <dbReference type="EMBL" id="GGN13288.1"/>
    </source>
</evidence>
<comment type="caution">
    <text evidence="6">The sequence shown here is derived from an EMBL/GenBank/DDBJ whole genome shotgun (WGS) entry which is preliminary data.</text>
</comment>
<protein>
    <recommendedName>
        <fullName evidence="1">DNA-directed DNA polymerase</fullName>
        <ecNumber evidence="1">2.7.7.7</ecNumber>
    </recommendedName>
</protein>
<proteinExistence type="predicted"/>
<evidence type="ECO:0000259" key="5">
    <source>
        <dbReference type="SMART" id="SM00482"/>
    </source>
</evidence>
<feature type="domain" description="DNA-directed DNA polymerase family A palm" evidence="5">
    <location>
        <begin position="333"/>
        <end position="531"/>
    </location>
</feature>
<comment type="catalytic activity">
    <reaction evidence="3">
        <text>DNA(n) + a 2'-deoxyribonucleoside 5'-triphosphate = DNA(n+1) + diphosphate</text>
        <dbReference type="Rhea" id="RHEA:22508"/>
        <dbReference type="Rhea" id="RHEA-COMP:17339"/>
        <dbReference type="Rhea" id="RHEA-COMP:17340"/>
        <dbReference type="ChEBI" id="CHEBI:33019"/>
        <dbReference type="ChEBI" id="CHEBI:61560"/>
        <dbReference type="ChEBI" id="CHEBI:173112"/>
        <dbReference type="EC" id="2.7.7.7"/>
    </reaction>
</comment>
<name>A0ABQ2ILX8_9PSEU</name>
<dbReference type="Pfam" id="PF00476">
    <property type="entry name" value="DNA_pol_A"/>
    <property type="match status" value="1"/>
</dbReference>
<dbReference type="PRINTS" id="PR00868">
    <property type="entry name" value="DNAPOLI"/>
</dbReference>
<dbReference type="EC" id="2.7.7.7" evidence="1"/>
<accession>A0ABQ2ILX8</accession>
<dbReference type="InterPro" id="IPR002298">
    <property type="entry name" value="DNA_polymerase_A"/>
</dbReference>
<keyword evidence="2" id="KW-0235">DNA replication</keyword>
<evidence type="ECO:0000256" key="4">
    <source>
        <dbReference type="SAM" id="MobiDB-lite"/>
    </source>
</evidence>
<dbReference type="Proteomes" id="UP000597656">
    <property type="component" value="Unassembled WGS sequence"/>
</dbReference>
<dbReference type="SUPFAM" id="SSF56672">
    <property type="entry name" value="DNA/RNA polymerases"/>
    <property type="match status" value="1"/>
</dbReference>
<gene>
    <name evidence="6" type="primary">polA</name>
    <name evidence="6" type="ORF">GCM10011609_62190</name>
</gene>
<dbReference type="SMART" id="SM00482">
    <property type="entry name" value="POLAc"/>
    <property type="match status" value="1"/>
</dbReference>
<evidence type="ECO:0000256" key="1">
    <source>
        <dbReference type="ARBA" id="ARBA00012417"/>
    </source>
</evidence>
<evidence type="ECO:0000256" key="2">
    <source>
        <dbReference type="ARBA" id="ARBA00022705"/>
    </source>
</evidence>
<dbReference type="PANTHER" id="PTHR10133:SF27">
    <property type="entry name" value="DNA POLYMERASE NU"/>
    <property type="match status" value="1"/>
</dbReference>
<evidence type="ECO:0000256" key="3">
    <source>
        <dbReference type="ARBA" id="ARBA00049244"/>
    </source>
</evidence>
<dbReference type="InterPro" id="IPR043502">
    <property type="entry name" value="DNA/RNA_pol_sf"/>
</dbReference>
<dbReference type="EMBL" id="BMNC01000011">
    <property type="protein sequence ID" value="GGN13288.1"/>
    <property type="molecule type" value="Genomic_DNA"/>
</dbReference>
<keyword evidence="7" id="KW-1185">Reference proteome</keyword>
<dbReference type="InterPro" id="IPR001098">
    <property type="entry name" value="DNA-dir_DNA_pol_A_palm_dom"/>
</dbReference>
<organism evidence="6 7">
    <name type="scientific">Lentzea pudingi</name>
    <dbReference type="NCBI Taxonomy" id="1789439"/>
    <lineage>
        <taxon>Bacteria</taxon>
        <taxon>Bacillati</taxon>
        <taxon>Actinomycetota</taxon>
        <taxon>Actinomycetes</taxon>
        <taxon>Pseudonocardiales</taxon>
        <taxon>Pseudonocardiaceae</taxon>
        <taxon>Lentzea</taxon>
    </lineage>
</organism>
<dbReference type="NCBIfam" id="NF011538">
    <property type="entry name" value="PRK14975.1-1"/>
    <property type="match status" value="1"/>
</dbReference>
<dbReference type="PANTHER" id="PTHR10133">
    <property type="entry name" value="DNA POLYMERASE I"/>
    <property type="match status" value="1"/>
</dbReference>